<reference evidence="1 2" key="1">
    <citation type="submission" date="2018-10" db="EMBL/GenBank/DDBJ databases">
        <title>Natrarchaeobius chitinivorans gen. nov., sp. nov., and Natrarchaeobius haloalkaliphilus sp. nov., alkaliphilic, chitin-utilizing haloarchaea from hypersaline alkaline lakes.</title>
        <authorList>
            <person name="Sorokin D.Y."/>
            <person name="Elcheninov A.G."/>
            <person name="Kostrikina N.A."/>
            <person name="Bale N.J."/>
            <person name="Sinninghe Damste J.S."/>
            <person name="Khijniak T.V."/>
            <person name="Kublanov I.V."/>
            <person name="Toshchakov S.V."/>
        </authorList>
    </citation>
    <scope>NUCLEOTIDE SEQUENCE [LARGE SCALE GENOMIC DNA]</scope>
    <source>
        <strain evidence="1 2">AArcht4T</strain>
    </source>
</reference>
<dbReference type="AlphaFoldDB" id="A0A3N6MN60"/>
<proteinExistence type="predicted"/>
<comment type="caution">
    <text evidence="1">The sequence shown here is derived from an EMBL/GenBank/DDBJ whole genome shotgun (WGS) entry which is preliminary data.</text>
</comment>
<dbReference type="Proteomes" id="UP000282323">
    <property type="component" value="Unassembled WGS sequence"/>
</dbReference>
<keyword evidence="2" id="KW-1185">Reference proteome</keyword>
<protein>
    <submittedName>
        <fullName evidence="1">Uncharacterized protein</fullName>
    </submittedName>
</protein>
<gene>
    <name evidence="1" type="ORF">EA473_07230</name>
</gene>
<evidence type="ECO:0000313" key="1">
    <source>
        <dbReference type="EMBL" id="RQG95966.1"/>
    </source>
</evidence>
<organism evidence="1 2">
    <name type="scientific">Natrarchaeobius chitinivorans</name>
    <dbReference type="NCBI Taxonomy" id="1679083"/>
    <lineage>
        <taxon>Archaea</taxon>
        <taxon>Methanobacteriati</taxon>
        <taxon>Methanobacteriota</taxon>
        <taxon>Stenosarchaea group</taxon>
        <taxon>Halobacteria</taxon>
        <taxon>Halobacteriales</taxon>
        <taxon>Natrialbaceae</taxon>
        <taxon>Natrarchaeobius</taxon>
    </lineage>
</organism>
<dbReference type="EMBL" id="REGA01000004">
    <property type="protein sequence ID" value="RQG95966.1"/>
    <property type="molecule type" value="Genomic_DNA"/>
</dbReference>
<evidence type="ECO:0000313" key="2">
    <source>
        <dbReference type="Proteomes" id="UP000282323"/>
    </source>
</evidence>
<name>A0A3N6MN60_NATCH</name>
<accession>A0A3N6MN60</accession>
<sequence>MVTTEETAIVVASIPRVFAHQLRIEPPALEAESRVLETTFGVTIRSRKRVLIGRDTVPSCETFLSRWQ</sequence>